<dbReference type="HOGENOM" id="CLU_1584115_0_0_9"/>
<evidence type="ECO:0000313" key="2">
    <source>
        <dbReference type="Proteomes" id="UP000006868"/>
    </source>
</evidence>
<dbReference type="eggNOG" id="ENOG5032RHC">
    <property type="taxonomic scope" value="Bacteria"/>
</dbReference>
<dbReference type="EMBL" id="CP002213">
    <property type="protein sequence ID" value="ADO57747.1"/>
    <property type="molecule type" value="Genomic_DNA"/>
</dbReference>
<dbReference type="KEGG" id="ppm:PPSC2_17730"/>
<name>E3E8N8_PAEPS</name>
<dbReference type="Proteomes" id="UP000006868">
    <property type="component" value="Chromosome"/>
</dbReference>
<sequence length="170" mass="20618">MMTNNDYKLQVEKELGKELKEIMYEYCVEKDLIPAEISSILNVPKNTIIQWRNQFRFGPQQRAADSSRLIRQKGINDYKNELQNIDFNREFDFKEHSLSGFKELIERFLELEKYRRTIINSNALADMSVMIRIESLNEMLGYLNDYEENQLYKRYEQEIQNLEMYKDLYR</sequence>
<evidence type="ECO:0000313" key="1">
    <source>
        <dbReference type="EMBL" id="ADO57747.1"/>
    </source>
</evidence>
<dbReference type="RefSeq" id="WP_013372327.1">
    <property type="nucleotide sequence ID" value="NC_014622.2"/>
</dbReference>
<proteinExistence type="predicted"/>
<dbReference type="AlphaFoldDB" id="E3E8N8"/>
<organism evidence="1 2">
    <name type="scientific">Paenibacillus polymyxa (strain SC2)</name>
    <name type="common">Bacillus polymyxa</name>
    <dbReference type="NCBI Taxonomy" id="886882"/>
    <lineage>
        <taxon>Bacteria</taxon>
        <taxon>Bacillati</taxon>
        <taxon>Bacillota</taxon>
        <taxon>Bacilli</taxon>
        <taxon>Bacillales</taxon>
        <taxon>Paenibacillaceae</taxon>
        <taxon>Paenibacillus</taxon>
    </lineage>
</organism>
<protein>
    <submittedName>
        <fullName evidence="1">Uncharacterized protein</fullName>
    </submittedName>
</protein>
<gene>
    <name evidence="1" type="ORF">PPSC2_17730</name>
</gene>
<dbReference type="PATRIC" id="fig|886882.15.peg.3790"/>
<accession>E3E8N8</accession>
<dbReference type="OrthoDB" id="2967073at2"/>
<reference evidence="1 2" key="1">
    <citation type="journal article" date="2011" name="J. Bacteriol.">
        <title>Complete genome sequence of Paenibacillus polymyxa SC2, a strain of plant growth-promoting Rhizobacterium with broad-spectrum antimicrobial activity.</title>
        <authorList>
            <person name="Ma M."/>
            <person name="Wang C."/>
            <person name="Ding Y."/>
            <person name="Li L."/>
            <person name="Shen D."/>
            <person name="Jiang X."/>
            <person name="Guan D."/>
            <person name="Cao F."/>
            <person name="Chen H."/>
            <person name="Feng R."/>
            <person name="Wang X."/>
            <person name="Ge Y."/>
            <person name="Yao L."/>
            <person name="Bing X."/>
            <person name="Yang X."/>
            <person name="Li J."/>
            <person name="Du B."/>
        </authorList>
    </citation>
    <scope>NUCLEOTIDE SEQUENCE [LARGE SCALE GENOMIC DNA]</scope>
    <source>
        <strain evidence="1 2">SC2</strain>
    </source>
</reference>